<dbReference type="GO" id="GO:0016301">
    <property type="term" value="F:kinase activity"/>
    <property type="evidence" value="ECO:0007669"/>
    <property type="project" value="UniProtKB-KW"/>
</dbReference>
<sequence length="316" mass="33434">MPEYRDVVTSGEVMAMFVATTPGPLQDVEHFDSRLAGAEMNVSVGLARLGHSVRYLGAVGDDPFGARARHVLASEGIDVSGLRTDPSAPTGFQLKNRVHHGDPTVVYFRRGSAGSQHAWSSEIADAVTASGHLHVTGVLPALTPQTRDCTFRTIDAARRAGTTVTLDPNLRPSLWSTTAEMIEVINELATLADCVLPGLSEGRMLTGRNSPDGIAEFYLERGVEQVVTKLGEAGAVLHTHEGTRSEPAFPVRVVDTVGAGDGFAAGWISGLLDGLPEQDRLRRACVAGAAATTSEGDMDGLPTRTELDELLGRTVA</sequence>
<dbReference type="CDD" id="cd01166">
    <property type="entry name" value="KdgK"/>
    <property type="match status" value="1"/>
</dbReference>
<evidence type="ECO:0000256" key="2">
    <source>
        <dbReference type="ARBA" id="ARBA00022679"/>
    </source>
</evidence>
<evidence type="ECO:0000256" key="3">
    <source>
        <dbReference type="ARBA" id="ARBA00022741"/>
    </source>
</evidence>
<keyword evidence="2" id="KW-0808">Transferase</keyword>
<keyword evidence="8" id="KW-1185">Reference proteome</keyword>
<dbReference type="PANTHER" id="PTHR43085">
    <property type="entry name" value="HEXOKINASE FAMILY MEMBER"/>
    <property type="match status" value="1"/>
</dbReference>
<dbReference type="SUPFAM" id="SSF53613">
    <property type="entry name" value="Ribokinase-like"/>
    <property type="match status" value="1"/>
</dbReference>
<organism evidence="7 8">
    <name type="scientific">Halopolyspora algeriensis</name>
    <dbReference type="NCBI Taxonomy" id="1500506"/>
    <lineage>
        <taxon>Bacteria</taxon>
        <taxon>Bacillati</taxon>
        <taxon>Actinomycetota</taxon>
        <taxon>Actinomycetes</taxon>
        <taxon>Actinomycetes incertae sedis</taxon>
        <taxon>Halopolyspora</taxon>
    </lineage>
</organism>
<dbReference type="Pfam" id="PF00294">
    <property type="entry name" value="PfkB"/>
    <property type="match status" value="1"/>
</dbReference>
<keyword evidence="5" id="KW-0067">ATP-binding</keyword>
<dbReference type="InterPro" id="IPR029056">
    <property type="entry name" value="Ribokinase-like"/>
</dbReference>
<keyword evidence="4 7" id="KW-0418">Kinase</keyword>
<accession>A0A368VQR3</accession>
<dbReference type="EMBL" id="QPJC01000007">
    <property type="protein sequence ID" value="RCW43202.1"/>
    <property type="molecule type" value="Genomic_DNA"/>
</dbReference>
<gene>
    <name evidence="7" type="ORF">DFQ14_10791</name>
</gene>
<evidence type="ECO:0000256" key="1">
    <source>
        <dbReference type="ARBA" id="ARBA00010688"/>
    </source>
</evidence>
<dbReference type="InterPro" id="IPR011611">
    <property type="entry name" value="PfkB_dom"/>
</dbReference>
<evidence type="ECO:0000313" key="8">
    <source>
        <dbReference type="Proteomes" id="UP000253495"/>
    </source>
</evidence>
<dbReference type="AlphaFoldDB" id="A0A368VQR3"/>
<comment type="caution">
    <text evidence="7">The sequence shown here is derived from an EMBL/GenBank/DDBJ whole genome shotgun (WGS) entry which is preliminary data.</text>
</comment>
<dbReference type="PANTHER" id="PTHR43085:SF1">
    <property type="entry name" value="PSEUDOURIDINE KINASE-RELATED"/>
    <property type="match status" value="1"/>
</dbReference>
<feature type="domain" description="Carbohydrate kinase PfkB" evidence="6">
    <location>
        <begin position="6"/>
        <end position="303"/>
    </location>
</feature>
<evidence type="ECO:0000256" key="5">
    <source>
        <dbReference type="ARBA" id="ARBA00022840"/>
    </source>
</evidence>
<dbReference type="GO" id="GO:0005524">
    <property type="term" value="F:ATP binding"/>
    <property type="evidence" value="ECO:0007669"/>
    <property type="project" value="UniProtKB-KW"/>
</dbReference>
<evidence type="ECO:0000256" key="4">
    <source>
        <dbReference type="ARBA" id="ARBA00022777"/>
    </source>
</evidence>
<dbReference type="RefSeq" id="WP_246195475.1">
    <property type="nucleotide sequence ID" value="NZ_QPJC01000007.1"/>
</dbReference>
<dbReference type="Proteomes" id="UP000253495">
    <property type="component" value="Unassembled WGS sequence"/>
</dbReference>
<name>A0A368VQR3_9ACTN</name>
<evidence type="ECO:0000313" key="7">
    <source>
        <dbReference type="EMBL" id="RCW43202.1"/>
    </source>
</evidence>
<dbReference type="Gene3D" id="3.40.1190.20">
    <property type="match status" value="1"/>
</dbReference>
<reference evidence="7 8" key="1">
    <citation type="submission" date="2018-07" db="EMBL/GenBank/DDBJ databases">
        <title>Genomic Encyclopedia of Type Strains, Phase III (KMG-III): the genomes of soil and plant-associated and newly described type strains.</title>
        <authorList>
            <person name="Whitman W."/>
        </authorList>
    </citation>
    <scope>NUCLEOTIDE SEQUENCE [LARGE SCALE GENOMIC DNA]</scope>
    <source>
        <strain evidence="7 8">CECT 8575</strain>
    </source>
</reference>
<keyword evidence="3" id="KW-0547">Nucleotide-binding</keyword>
<evidence type="ECO:0000259" key="6">
    <source>
        <dbReference type="Pfam" id="PF00294"/>
    </source>
</evidence>
<comment type="similarity">
    <text evidence="1">Belongs to the carbohydrate kinase PfkB family.</text>
</comment>
<protein>
    <submittedName>
        <fullName evidence="7">2-dehydro-3-deoxygluconokinase/dehydrogluconokinase</fullName>
    </submittedName>
</protein>
<proteinExistence type="inferred from homology"/>
<dbReference type="InterPro" id="IPR050306">
    <property type="entry name" value="PfkB_Carbo_kinase"/>
</dbReference>